<dbReference type="GO" id="GO:0047804">
    <property type="term" value="F:cysteine-S-conjugate beta-lyase activity"/>
    <property type="evidence" value="ECO:0007669"/>
    <property type="project" value="UniProtKB-EC"/>
</dbReference>
<reference evidence="7" key="2">
    <citation type="journal article" date="2021" name="PeerJ">
        <title>Extensive microbial diversity within the chicken gut microbiome revealed by metagenomics and culture.</title>
        <authorList>
            <person name="Gilroy R."/>
            <person name="Ravi A."/>
            <person name="Getino M."/>
            <person name="Pursley I."/>
            <person name="Horton D.L."/>
            <person name="Alikhan N.F."/>
            <person name="Baker D."/>
            <person name="Gharbi K."/>
            <person name="Hall N."/>
            <person name="Watson M."/>
            <person name="Adriaenssens E.M."/>
            <person name="Foster-Nyarko E."/>
            <person name="Jarju S."/>
            <person name="Secka A."/>
            <person name="Antonio M."/>
            <person name="Oren A."/>
            <person name="Chaudhuri R.R."/>
            <person name="La Ragione R."/>
            <person name="Hildebrand F."/>
            <person name="Pallen M.J."/>
        </authorList>
    </citation>
    <scope>NUCLEOTIDE SEQUENCE</scope>
    <source>
        <strain evidence="7">ChiSjej5B23-6657</strain>
    </source>
</reference>
<dbReference type="SUPFAM" id="SSF53383">
    <property type="entry name" value="PLP-dependent transferases"/>
    <property type="match status" value="1"/>
</dbReference>
<dbReference type="GO" id="GO:0030170">
    <property type="term" value="F:pyridoxal phosphate binding"/>
    <property type="evidence" value="ECO:0007669"/>
    <property type="project" value="InterPro"/>
</dbReference>
<name>A0A9D1E9Z8_9FIRM</name>
<dbReference type="GO" id="GO:0008483">
    <property type="term" value="F:transaminase activity"/>
    <property type="evidence" value="ECO:0007669"/>
    <property type="project" value="UniProtKB-KW"/>
</dbReference>
<evidence type="ECO:0000256" key="3">
    <source>
        <dbReference type="ARBA" id="ARBA00022898"/>
    </source>
</evidence>
<accession>A0A9D1E9Z8</accession>
<dbReference type="EC" id="4.4.1.13" evidence="2"/>
<dbReference type="Proteomes" id="UP000823912">
    <property type="component" value="Unassembled WGS sequence"/>
</dbReference>
<keyword evidence="7" id="KW-0808">Transferase</keyword>
<dbReference type="InterPro" id="IPR051798">
    <property type="entry name" value="Class-II_PLP-Dep_Aminotrans"/>
</dbReference>
<dbReference type="InterPro" id="IPR015421">
    <property type="entry name" value="PyrdxlP-dep_Trfase_major"/>
</dbReference>
<evidence type="ECO:0000256" key="5">
    <source>
        <dbReference type="ARBA" id="ARBA00037974"/>
    </source>
</evidence>
<comment type="similarity">
    <text evidence="5">Belongs to the class-II pyridoxal-phosphate-dependent aminotransferase family. MalY/PatB cystathionine beta-lyase subfamily.</text>
</comment>
<dbReference type="InterPro" id="IPR015424">
    <property type="entry name" value="PyrdxlP-dep_Trfase"/>
</dbReference>
<dbReference type="AlphaFoldDB" id="A0A9D1E9Z8"/>
<feature type="domain" description="Aminotransferase class I/classII large" evidence="6">
    <location>
        <begin position="32"/>
        <end position="246"/>
    </location>
</feature>
<keyword evidence="3" id="KW-0663">Pyridoxal phosphate</keyword>
<evidence type="ECO:0000256" key="2">
    <source>
        <dbReference type="ARBA" id="ARBA00012224"/>
    </source>
</evidence>
<keyword evidence="7" id="KW-0032">Aminotransferase</keyword>
<protein>
    <recommendedName>
        <fullName evidence="2">cysteine-S-conjugate beta-lyase</fullName>
        <ecNumber evidence="2">4.4.1.13</ecNumber>
    </recommendedName>
</protein>
<evidence type="ECO:0000313" key="8">
    <source>
        <dbReference type="Proteomes" id="UP000823912"/>
    </source>
</evidence>
<dbReference type="CDD" id="cd00609">
    <property type="entry name" value="AAT_like"/>
    <property type="match status" value="1"/>
</dbReference>
<evidence type="ECO:0000313" key="7">
    <source>
        <dbReference type="EMBL" id="HIR70736.1"/>
    </source>
</evidence>
<dbReference type="InterPro" id="IPR004839">
    <property type="entry name" value="Aminotransferase_I/II_large"/>
</dbReference>
<evidence type="ECO:0000256" key="4">
    <source>
        <dbReference type="ARBA" id="ARBA00023239"/>
    </source>
</evidence>
<organism evidence="7 8">
    <name type="scientific">Candidatus Pullilachnospira gallistercoris</name>
    <dbReference type="NCBI Taxonomy" id="2840911"/>
    <lineage>
        <taxon>Bacteria</taxon>
        <taxon>Bacillati</taxon>
        <taxon>Bacillota</taxon>
        <taxon>Clostridia</taxon>
        <taxon>Lachnospirales</taxon>
        <taxon>Lachnospiraceae</taxon>
        <taxon>Lachnospiraceae incertae sedis</taxon>
        <taxon>Candidatus Pullilachnospira</taxon>
    </lineage>
</organism>
<dbReference type="Pfam" id="PF00155">
    <property type="entry name" value="Aminotran_1_2"/>
    <property type="match status" value="1"/>
</dbReference>
<dbReference type="EMBL" id="DVHM01000090">
    <property type="protein sequence ID" value="HIR70736.1"/>
    <property type="molecule type" value="Genomic_DNA"/>
</dbReference>
<dbReference type="PANTHER" id="PTHR43525">
    <property type="entry name" value="PROTEIN MALY"/>
    <property type="match status" value="1"/>
</dbReference>
<reference evidence="7" key="1">
    <citation type="submission" date="2020-10" db="EMBL/GenBank/DDBJ databases">
        <authorList>
            <person name="Gilroy R."/>
        </authorList>
    </citation>
    <scope>NUCLEOTIDE SEQUENCE</scope>
    <source>
        <strain evidence="7">ChiSjej5B23-6657</strain>
    </source>
</reference>
<comment type="cofactor">
    <cofactor evidence="1">
        <name>pyridoxal 5'-phosphate</name>
        <dbReference type="ChEBI" id="CHEBI:597326"/>
    </cofactor>
</comment>
<dbReference type="PANTHER" id="PTHR43525:SF1">
    <property type="entry name" value="PROTEIN MALY"/>
    <property type="match status" value="1"/>
</dbReference>
<gene>
    <name evidence="7" type="ORF">IAA55_05605</name>
</gene>
<comment type="caution">
    <text evidence="7">The sequence shown here is derived from an EMBL/GenBank/DDBJ whole genome shotgun (WGS) entry which is preliminary data.</text>
</comment>
<evidence type="ECO:0000259" key="6">
    <source>
        <dbReference type="Pfam" id="PF00155"/>
    </source>
</evidence>
<feature type="non-terminal residue" evidence="7">
    <location>
        <position position="273"/>
    </location>
</feature>
<proteinExistence type="inferred from homology"/>
<dbReference type="InterPro" id="IPR015422">
    <property type="entry name" value="PyrdxlP-dep_Trfase_small"/>
</dbReference>
<evidence type="ECO:0000256" key="1">
    <source>
        <dbReference type="ARBA" id="ARBA00001933"/>
    </source>
</evidence>
<keyword evidence="4" id="KW-0456">Lyase</keyword>
<dbReference type="Gene3D" id="3.40.640.10">
    <property type="entry name" value="Type I PLP-dependent aspartate aminotransferase-like (Major domain)"/>
    <property type="match status" value="1"/>
</dbReference>
<sequence length="273" mass="31439">MRYDFDRIIDRRSTNSMKWNVAEGELPMWVADMDFATVPEVTEMLQRRAAHGLFGYAEETDQWRQAYARWWRERHHFEMEEDWLVFSTGVVPTISSAVRKLTTPNENVVIQTPVYHVFFNSILNNGCRALENRLIYRDGVYEMDFDDLERKLADPQTTLMILCNPHNPVGKIWDRKTLARIGELCEKYHVTVISDEIHCDLTDPGKEYIPFASVSDTCKRISVTCMAPTKTFNLAGLQTSAAMVPDPFLRHKIWRAVNTDEVGEPGAFAVEAA</sequence>
<dbReference type="Gene3D" id="3.90.1150.10">
    <property type="entry name" value="Aspartate Aminotransferase, domain 1"/>
    <property type="match status" value="1"/>
</dbReference>